<name>A0A0E4CSI4_9STRE</name>
<dbReference type="EMBL" id="CTEN01000002">
    <property type="protein sequence ID" value="CQR24576.1"/>
    <property type="molecule type" value="Genomic_DNA"/>
</dbReference>
<accession>A0A0E4CSI4</accession>
<organism evidence="1 2">
    <name type="scientific">Streptococcus varani</name>
    <dbReference type="NCBI Taxonomy" id="1608583"/>
    <lineage>
        <taxon>Bacteria</taxon>
        <taxon>Bacillati</taxon>
        <taxon>Bacillota</taxon>
        <taxon>Bacilli</taxon>
        <taxon>Lactobacillales</taxon>
        <taxon>Streptococcaceae</taxon>
        <taxon>Streptococcus</taxon>
    </lineage>
</organism>
<protein>
    <submittedName>
        <fullName evidence="1">Uncharacterized protein</fullName>
    </submittedName>
</protein>
<evidence type="ECO:0000313" key="1">
    <source>
        <dbReference type="EMBL" id="CQR24576.1"/>
    </source>
</evidence>
<reference evidence="2" key="1">
    <citation type="submission" date="2015-03" db="EMBL/GenBank/DDBJ databases">
        <authorList>
            <person name="Urmite Genomes"/>
        </authorList>
    </citation>
    <scope>NUCLEOTIDE SEQUENCE [LARGE SCALE GENOMIC DNA]</scope>
    <source>
        <strain evidence="2">FF10</strain>
    </source>
</reference>
<dbReference type="STRING" id="1608583.BN1356_00920"/>
<dbReference type="AlphaFoldDB" id="A0A0E4CSI4"/>
<proteinExistence type="predicted"/>
<gene>
    <name evidence="1" type="ORF">BN1356_00920</name>
</gene>
<sequence length="36" mass="4060">MNTDYEHLVAILYAEEDSPESETEKVVSLTDFIGTL</sequence>
<evidence type="ECO:0000313" key="2">
    <source>
        <dbReference type="Proteomes" id="UP000198604"/>
    </source>
</evidence>
<keyword evidence="2" id="KW-1185">Reference proteome</keyword>
<dbReference type="Proteomes" id="UP000198604">
    <property type="component" value="Unassembled WGS sequence"/>
</dbReference>